<evidence type="ECO:0000256" key="1">
    <source>
        <dbReference type="SAM" id="Phobius"/>
    </source>
</evidence>
<keyword evidence="1" id="KW-0472">Membrane</keyword>
<comment type="caution">
    <text evidence="2">The sequence shown here is derived from an EMBL/GenBank/DDBJ whole genome shotgun (WGS) entry which is preliminary data.</text>
</comment>
<protein>
    <submittedName>
        <fullName evidence="2">MFS transporter</fullName>
    </submittedName>
</protein>
<dbReference type="Gene3D" id="1.20.1250.20">
    <property type="entry name" value="MFS general substrate transporter like domains"/>
    <property type="match status" value="1"/>
</dbReference>
<dbReference type="InterPro" id="IPR011701">
    <property type="entry name" value="MFS"/>
</dbReference>
<feature type="transmembrane region" description="Helical" evidence="1">
    <location>
        <begin position="142"/>
        <end position="163"/>
    </location>
</feature>
<keyword evidence="1" id="KW-0812">Transmembrane</keyword>
<gene>
    <name evidence="2" type="ORF">Pfl04_00260</name>
</gene>
<dbReference type="InterPro" id="IPR036259">
    <property type="entry name" value="MFS_trans_sf"/>
</dbReference>
<feature type="transmembrane region" description="Helical" evidence="1">
    <location>
        <begin position="280"/>
        <end position="299"/>
    </location>
</feature>
<feature type="transmembrane region" description="Helical" evidence="1">
    <location>
        <begin position="175"/>
        <end position="193"/>
    </location>
</feature>
<dbReference type="SUPFAM" id="SSF103473">
    <property type="entry name" value="MFS general substrate transporter"/>
    <property type="match status" value="1"/>
</dbReference>
<feature type="transmembrane region" description="Helical" evidence="1">
    <location>
        <begin position="248"/>
        <end position="268"/>
    </location>
</feature>
<dbReference type="AlphaFoldDB" id="A0A8J3LEI2"/>
<feature type="transmembrane region" description="Helical" evidence="1">
    <location>
        <begin position="339"/>
        <end position="358"/>
    </location>
</feature>
<keyword evidence="1" id="KW-1133">Transmembrane helix</keyword>
<feature type="transmembrane region" description="Helical" evidence="1">
    <location>
        <begin position="214"/>
        <end position="236"/>
    </location>
</feature>
<feature type="transmembrane region" description="Helical" evidence="1">
    <location>
        <begin position="305"/>
        <end position="327"/>
    </location>
</feature>
<dbReference type="InterPro" id="IPR052524">
    <property type="entry name" value="MFS_Cyanate_Porter"/>
</dbReference>
<sequence length="408" mass="41379">MAQATAIDKRTRAPHPVLLGLAIGLVAANLRPALASVGPVLTDLRTSLGLSGAEASALTAAPVLCLGAAAAAAPALARRWGMEPVIAAILAVIGAGLLLRVGGGTTVLFAGTVLASGAIAIANVLLPAIIKRDFTQGSGTMMGVYSMALTGSAAVAAGATVPIGDALRLGWQGALGAWALPAVVALLGWLPFTRSRHSPPASRTSEGSLLRDPLAWQVTVFFGLQSLSFYAVLAWLPSIYRDHGYSAAAAGLLLSTSVLVQIPISLVLPSLAARMPAQRALIAGATLVTIVGLAGVLLAPTAAPYLWVLLVGVGQGSAFPLGLTLFVLRTRTTADTARLSAMAQTCGYLIAASGPLLVGTVHDATRSWTPAIALLLLLAVPQLVTGVLAGRNRYVGPAQQPSPHRPGS</sequence>
<dbReference type="GO" id="GO:0022857">
    <property type="term" value="F:transmembrane transporter activity"/>
    <property type="evidence" value="ECO:0007669"/>
    <property type="project" value="InterPro"/>
</dbReference>
<dbReference type="Proteomes" id="UP000653674">
    <property type="component" value="Unassembled WGS sequence"/>
</dbReference>
<dbReference type="Pfam" id="PF07690">
    <property type="entry name" value="MFS_1"/>
    <property type="match status" value="1"/>
</dbReference>
<proteinExistence type="predicted"/>
<dbReference type="PANTHER" id="PTHR23523">
    <property type="match status" value="1"/>
</dbReference>
<evidence type="ECO:0000313" key="3">
    <source>
        <dbReference type="Proteomes" id="UP000653674"/>
    </source>
</evidence>
<reference evidence="2" key="1">
    <citation type="submission" date="2021-01" db="EMBL/GenBank/DDBJ databases">
        <title>Whole genome shotgun sequence of Planosporangium flavigriseum NBRC 105377.</title>
        <authorList>
            <person name="Komaki H."/>
            <person name="Tamura T."/>
        </authorList>
    </citation>
    <scope>NUCLEOTIDE SEQUENCE</scope>
    <source>
        <strain evidence="2">NBRC 105377</strain>
    </source>
</reference>
<dbReference type="PANTHER" id="PTHR23523:SF2">
    <property type="entry name" value="2-NITROIMIDAZOLE TRANSPORTER"/>
    <property type="match status" value="1"/>
</dbReference>
<name>A0A8J3LEI2_9ACTN</name>
<evidence type="ECO:0000313" key="2">
    <source>
        <dbReference type="EMBL" id="GIG71622.1"/>
    </source>
</evidence>
<dbReference type="RefSeq" id="WP_168076046.1">
    <property type="nucleotide sequence ID" value="NZ_BAAAQJ010000022.1"/>
</dbReference>
<feature type="transmembrane region" description="Helical" evidence="1">
    <location>
        <begin position="59"/>
        <end position="77"/>
    </location>
</feature>
<dbReference type="EMBL" id="BONU01000001">
    <property type="protein sequence ID" value="GIG71622.1"/>
    <property type="molecule type" value="Genomic_DNA"/>
</dbReference>
<organism evidence="2 3">
    <name type="scientific">Planosporangium flavigriseum</name>
    <dbReference type="NCBI Taxonomy" id="373681"/>
    <lineage>
        <taxon>Bacteria</taxon>
        <taxon>Bacillati</taxon>
        <taxon>Actinomycetota</taxon>
        <taxon>Actinomycetes</taxon>
        <taxon>Micromonosporales</taxon>
        <taxon>Micromonosporaceae</taxon>
        <taxon>Planosporangium</taxon>
    </lineage>
</organism>
<keyword evidence="3" id="KW-1185">Reference proteome</keyword>
<feature type="transmembrane region" description="Helical" evidence="1">
    <location>
        <begin position="107"/>
        <end position="130"/>
    </location>
</feature>
<accession>A0A8J3LEI2</accession>
<dbReference type="CDD" id="cd17339">
    <property type="entry name" value="MFS_NIMT_CynX_like"/>
    <property type="match status" value="1"/>
</dbReference>
<feature type="transmembrane region" description="Helical" evidence="1">
    <location>
        <begin position="84"/>
        <end position="101"/>
    </location>
</feature>
<feature type="transmembrane region" description="Helical" evidence="1">
    <location>
        <begin position="370"/>
        <end position="390"/>
    </location>
</feature>